<comment type="similarity">
    <text evidence="2">Belongs to the MgtC/SapB family.</text>
</comment>
<feature type="transmembrane region" description="Helical" evidence="7">
    <location>
        <begin position="114"/>
        <end position="134"/>
    </location>
</feature>
<dbReference type="PRINTS" id="PR01837">
    <property type="entry name" value="MGTCSAPBPROT"/>
</dbReference>
<keyword evidence="4 7" id="KW-0812">Transmembrane</keyword>
<feature type="transmembrane region" description="Helical" evidence="7">
    <location>
        <begin position="29"/>
        <end position="48"/>
    </location>
</feature>
<accession>A0A0G0BI03</accession>
<dbReference type="PANTHER" id="PTHR33778">
    <property type="entry name" value="PROTEIN MGTC"/>
    <property type="match status" value="1"/>
</dbReference>
<evidence type="ECO:0000259" key="8">
    <source>
        <dbReference type="Pfam" id="PF02308"/>
    </source>
</evidence>
<evidence type="ECO:0000313" key="10">
    <source>
        <dbReference type="Proteomes" id="UP000034934"/>
    </source>
</evidence>
<gene>
    <name evidence="9" type="ORF">UR19_C0001G0041</name>
</gene>
<dbReference type="InterPro" id="IPR003416">
    <property type="entry name" value="MgtC/SapB/SrpB/YhiD_fam"/>
</dbReference>
<dbReference type="GO" id="GO:0005886">
    <property type="term" value="C:plasma membrane"/>
    <property type="evidence" value="ECO:0007669"/>
    <property type="project" value="UniProtKB-SubCell"/>
</dbReference>
<protein>
    <submittedName>
        <fullName evidence="9">MgtC family protein</fullName>
    </submittedName>
</protein>
<dbReference type="InterPro" id="IPR049177">
    <property type="entry name" value="MgtC_SapB_SrpB_YhiD_N"/>
</dbReference>
<feature type="transmembrane region" description="Helical" evidence="7">
    <location>
        <begin position="140"/>
        <end position="158"/>
    </location>
</feature>
<comment type="caution">
    <text evidence="9">The sequence shown here is derived from an EMBL/GenBank/DDBJ whole genome shotgun (WGS) entry which is preliminary data.</text>
</comment>
<dbReference type="Pfam" id="PF02308">
    <property type="entry name" value="MgtC"/>
    <property type="match status" value="1"/>
</dbReference>
<evidence type="ECO:0000256" key="7">
    <source>
        <dbReference type="SAM" id="Phobius"/>
    </source>
</evidence>
<dbReference type="AlphaFoldDB" id="A0A0G0BI03"/>
<evidence type="ECO:0000313" key="9">
    <source>
        <dbReference type="EMBL" id="KKP30657.1"/>
    </source>
</evidence>
<name>A0A0G0BI03_9BACT</name>
<evidence type="ECO:0000256" key="2">
    <source>
        <dbReference type="ARBA" id="ARBA00009298"/>
    </source>
</evidence>
<evidence type="ECO:0000256" key="1">
    <source>
        <dbReference type="ARBA" id="ARBA00004651"/>
    </source>
</evidence>
<feature type="transmembrane region" description="Helical" evidence="7">
    <location>
        <begin position="60"/>
        <end position="77"/>
    </location>
</feature>
<keyword evidence="5 7" id="KW-1133">Transmembrane helix</keyword>
<keyword evidence="6 7" id="KW-0472">Membrane</keyword>
<comment type="subcellular location">
    <subcellularLocation>
        <location evidence="1">Cell membrane</location>
        <topology evidence="1">Multi-pass membrane protein</topology>
    </subcellularLocation>
</comment>
<reference evidence="9 10" key="1">
    <citation type="journal article" date="2015" name="Nature">
        <title>rRNA introns, odd ribosomes, and small enigmatic genomes across a large radiation of phyla.</title>
        <authorList>
            <person name="Brown C.T."/>
            <person name="Hug L.A."/>
            <person name="Thomas B.C."/>
            <person name="Sharon I."/>
            <person name="Castelle C.J."/>
            <person name="Singh A."/>
            <person name="Wilkins M.J."/>
            <person name="Williams K.H."/>
            <person name="Banfield J.F."/>
        </authorList>
    </citation>
    <scope>NUCLEOTIDE SEQUENCE [LARGE SCALE GENOMIC DNA]</scope>
</reference>
<keyword evidence="3" id="KW-1003">Cell membrane</keyword>
<dbReference type="PANTHER" id="PTHR33778:SF1">
    <property type="entry name" value="MAGNESIUM TRANSPORTER YHID-RELATED"/>
    <property type="match status" value="1"/>
</dbReference>
<evidence type="ECO:0000256" key="4">
    <source>
        <dbReference type="ARBA" id="ARBA00022692"/>
    </source>
</evidence>
<feature type="transmembrane region" description="Helical" evidence="7">
    <location>
        <begin position="89"/>
        <end position="107"/>
    </location>
</feature>
<organism evidence="9 10">
    <name type="scientific">Candidatus Nomurabacteria bacterium GW2011_GWF1_31_48</name>
    <dbReference type="NCBI Taxonomy" id="1618767"/>
    <lineage>
        <taxon>Bacteria</taxon>
        <taxon>Candidatus Nomuraibacteriota</taxon>
    </lineage>
</organism>
<feature type="domain" description="MgtC/SapB/SrpB/YhiD N-terminal" evidence="8">
    <location>
        <begin position="33"/>
        <end position="159"/>
    </location>
</feature>
<dbReference type="EMBL" id="LBOG01000001">
    <property type="protein sequence ID" value="KKP30657.1"/>
    <property type="molecule type" value="Genomic_DNA"/>
</dbReference>
<evidence type="ECO:0000256" key="5">
    <source>
        <dbReference type="ARBA" id="ARBA00022989"/>
    </source>
</evidence>
<dbReference type="Proteomes" id="UP000034934">
    <property type="component" value="Unassembled WGS sequence"/>
</dbReference>
<proteinExistence type="inferred from homology"/>
<evidence type="ECO:0000256" key="3">
    <source>
        <dbReference type="ARBA" id="ARBA00022475"/>
    </source>
</evidence>
<sequence>MSKKVLFCFLLIAMYNIYMEQFFIENGDFILKLTVAVLLGMFIGAERLFVHKEAGMKTHALVSMGAAIFIIISETMAEKYINLSGFNPIMMASNIIVGIGFLGAGIIMFRDSHLLGLTTAGGLWVTSGIGMAAGFGLFNLAIISTILVLFIFIVMNIFEKPIRKISEENFLIKEEAK</sequence>
<evidence type="ECO:0000256" key="6">
    <source>
        <dbReference type="ARBA" id="ARBA00023136"/>
    </source>
</evidence>